<organism evidence="1">
    <name type="scientific">Nothobranchius furzeri</name>
    <name type="common">Turquoise killifish</name>
    <dbReference type="NCBI Taxonomy" id="105023"/>
    <lineage>
        <taxon>Eukaryota</taxon>
        <taxon>Metazoa</taxon>
        <taxon>Chordata</taxon>
        <taxon>Craniata</taxon>
        <taxon>Vertebrata</taxon>
        <taxon>Euteleostomi</taxon>
        <taxon>Actinopterygii</taxon>
        <taxon>Neopterygii</taxon>
        <taxon>Teleostei</taxon>
        <taxon>Neoteleostei</taxon>
        <taxon>Acanthomorphata</taxon>
        <taxon>Ovalentaria</taxon>
        <taxon>Atherinomorphae</taxon>
        <taxon>Cyprinodontiformes</taxon>
        <taxon>Nothobranchiidae</taxon>
        <taxon>Nothobranchius</taxon>
    </lineage>
</organism>
<proteinExistence type="predicted"/>
<evidence type="ECO:0000313" key="1">
    <source>
        <dbReference type="EMBL" id="SBS47949.1"/>
    </source>
</evidence>
<dbReference type="AlphaFoldDB" id="A0A1A8UHZ6"/>
<sequence length="99" mass="10691">GLNSPTQEVVSGIGSDDVGPVVNVESLQRHLVTCRQGPPTNRSSNRSCLWCPCSRQGLKGDTLPEPSTLITALYILLSPPPASLFCASRQSEHPRRHKS</sequence>
<protein>
    <submittedName>
        <fullName evidence="1">Uncharacterized protein</fullName>
    </submittedName>
</protein>
<reference evidence="1" key="1">
    <citation type="submission" date="2016-05" db="EMBL/GenBank/DDBJ databases">
        <authorList>
            <person name="Lavstsen T."/>
            <person name="Jespersen J.S."/>
        </authorList>
    </citation>
    <scope>NUCLEOTIDE SEQUENCE</scope>
    <source>
        <tissue evidence="1">Brain</tissue>
    </source>
</reference>
<gene>
    <name evidence="1" type="primary">Nfu_g_1_018424</name>
</gene>
<dbReference type="EMBL" id="HAEJ01007492">
    <property type="protein sequence ID" value="SBS47949.1"/>
    <property type="molecule type" value="Transcribed_RNA"/>
</dbReference>
<accession>A0A1A8UHZ6</accession>
<feature type="non-terminal residue" evidence="1">
    <location>
        <position position="1"/>
    </location>
</feature>
<name>A0A1A8UHZ6_NOTFU</name>
<reference evidence="1" key="2">
    <citation type="submission" date="2016-06" db="EMBL/GenBank/DDBJ databases">
        <title>The genome of a short-lived fish provides insights into sex chromosome evolution and the genetic control of aging.</title>
        <authorList>
            <person name="Reichwald K."/>
            <person name="Felder M."/>
            <person name="Petzold A."/>
            <person name="Koch P."/>
            <person name="Groth M."/>
            <person name="Platzer M."/>
        </authorList>
    </citation>
    <scope>NUCLEOTIDE SEQUENCE</scope>
    <source>
        <tissue evidence="1">Brain</tissue>
    </source>
</reference>